<dbReference type="Pfam" id="PF08423">
    <property type="entry name" value="Rad51"/>
    <property type="match status" value="1"/>
</dbReference>
<keyword evidence="3" id="KW-0547">Nucleotide-binding</keyword>
<reference evidence="11" key="2">
    <citation type="submission" date="2023-04" db="EMBL/GenBank/DDBJ databases">
        <authorList>
            <person name="Bruccoleri R.E."/>
            <person name="Oakeley E.J."/>
            <person name="Faust A.-M."/>
            <person name="Dessus-Babus S."/>
            <person name="Altorfer M."/>
            <person name="Burckhardt D."/>
            <person name="Oertli M."/>
            <person name="Naumann U."/>
            <person name="Petersen F."/>
            <person name="Wong J."/>
        </authorList>
    </citation>
    <scope>NUCLEOTIDE SEQUENCE</scope>
    <source>
        <strain evidence="11">GSM-AAB239-AS_SAM_17_03QT</strain>
        <tissue evidence="11">Leaf</tissue>
    </source>
</reference>
<evidence type="ECO:0000256" key="5">
    <source>
        <dbReference type="ARBA" id="ARBA00022840"/>
    </source>
</evidence>
<dbReference type="SUPFAM" id="SSF52540">
    <property type="entry name" value="P-loop containing nucleoside triphosphate hydrolases"/>
    <property type="match status" value="1"/>
</dbReference>
<dbReference type="GO" id="GO:0003690">
    <property type="term" value="F:double-stranded DNA binding"/>
    <property type="evidence" value="ECO:0007669"/>
    <property type="project" value="TreeGrafter"/>
</dbReference>
<evidence type="ECO:0000256" key="3">
    <source>
        <dbReference type="ARBA" id="ARBA00022741"/>
    </source>
</evidence>
<evidence type="ECO:0000256" key="6">
    <source>
        <dbReference type="ARBA" id="ARBA00023125"/>
    </source>
</evidence>
<proteinExistence type="inferred from homology"/>
<evidence type="ECO:0000256" key="2">
    <source>
        <dbReference type="ARBA" id="ARBA00007095"/>
    </source>
</evidence>
<dbReference type="InterPro" id="IPR020588">
    <property type="entry name" value="RecA_ATP-bd"/>
</dbReference>
<keyword evidence="6" id="KW-0238">DNA-binding</keyword>
<dbReference type="InterPro" id="IPR030548">
    <property type="entry name" value="RAD51B"/>
</dbReference>
<gene>
    <name evidence="11" type="ORF">M6B38_190105</name>
</gene>
<dbReference type="PANTHER" id="PTHR46456:SF1">
    <property type="entry name" value="DNA REPAIR PROTEIN RAD51 HOMOLOG 2"/>
    <property type="match status" value="1"/>
</dbReference>
<evidence type="ECO:0000256" key="7">
    <source>
        <dbReference type="ARBA" id="ARBA00023172"/>
    </source>
</evidence>
<dbReference type="GO" id="GO:0140664">
    <property type="term" value="F:ATP-dependent DNA damage sensor activity"/>
    <property type="evidence" value="ECO:0007669"/>
    <property type="project" value="InterPro"/>
</dbReference>
<dbReference type="PROSITE" id="PS50162">
    <property type="entry name" value="RECA_2"/>
    <property type="match status" value="1"/>
</dbReference>
<dbReference type="PIRSF" id="PIRSF005856">
    <property type="entry name" value="Rad51"/>
    <property type="match status" value="1"/>
</dbReference>
<dbReference type="AlphaFoldDB" id="A0AAX6EFL2"/>
<dbReference type="CDD" id="cd19493">
    <property type="entry name" value="Rad51B"/>
    <property type="match status" value="1"/>
</dbReference>
<protein>
    <submittedName>
        <fullName evidence="11">DNA repair protein RAD51-like protein 2 isoform X1</fullName>
    </submittedName>
</protein>
<reference evidence="11" key="1">
    <citation type="journal article" date="2023" name="GigaByte">
        <title>Genome assembly of the bearded iris, Iris pallida Lam.</title>
        <authorList>
            <person name="Bruccoleri R.E."/>
            <person name="Oakeley E.J."/>
            <person name="Faust A.M.E."/>
            <person name="Altorfer M."/>
            <person name="Dessus-Babus S."/>
            <person name="Burckhardt D."/>
            <person name="Oertli M."/>
            <person name="Naumann U."/>
            <person name="Petersen F."/>
            <person name="Wong J."/>
        </authorList>
    </citation>
    <scope>NUCLEOTIDE SEQUENCE</scope>
    <source>
        <strain evidence="11">GSM-AAB239-AS_SAM_17_03QT</strain>
    </source>
</reference>
<comment type="caution">
    <text evidence="11">The sequence shown here is derived from an EMBL/GenBank/DDBJ whole genome shotgun (WGS) entry which is preliminary data.</text>
</comment>
<dbReference type="GO" id="GO:0003697">
    <property type="term" value="F:single-stranded DNA binding"/>
    <property type="evidence" value="ECO:0007669"/>
    <property type="project" value="TreeGrafter"/>
</dbReference>
<dbReference type="EMBL" id="JANAVB010036820">
    <property type="protein sequence ID" value="KAJ6802872.1"/>
    <property type="molecule type" value="Genomic_DNA"/>
</dbReference>
<dbReference type="InterPro" id="IPR058766">
    <property type="entry name" value="HHH_XRCC3_RAD51B"/>
</dbReference>
<organism evidence="11 12">
    <name type="scientific">Iris pallida</name>
    <name type="common">Sweet iris</name>
    <dbReference type="NCBI Taxonomy" id="29817"/>
    <lineage>
        <taxon>Eukaryota</taxon>
        <taxon>Viridiplantae</taxon>
        <taxon>Streptophyta</taxon>
        <taxon>Embryophyta</taxon>
        <taxon>Tracheophyta</taxon>
        <taxon>Spermatophyta</taxon>
        <taxon>Magnoliopsida</taxon>
        <taxon>Liliopsida</taxon>
        <taxon>Asparagales</taxon>
        <taxon>Iridaceae</taxon>
        <taxon>Iridoideae</taxon>
        <taxon>Irideae</taxon>
        <taxon>Iris</taxon>
    </lineage>
</organism>
<dbReference type="GO" id="GO:0005657">
    <property type="term" value="C:replication fork"/>
    <property type="evidence" value="ECO:0007669"/>
    <property type="project" value="TreeGrafter"/>
</dbReference>
<dbReference type="PANTHER" id="PTHR46456">
    <property type="entry name" value="DNA REPAIR PROTEIN RAD51 HOMOLOG 2"/>
    <property type="match status" value="1"/>
</dbReference>
<dbReference type="GO" id="GO:0000400">
    <property type="term" value="F:four-way junction DNA binding"/>
    <property type="evidence" value="ECO:0007669"/>
    <property type="project" value="TreeGrafter"/>
</dbReference>
<keyword evidence="12" id="KW-1185">Reference proteome</keyword>
<accession>A0AAX6EFL2</accession>
<dbReference type="SMART" id="SM00382">
    <property type="entry name" value="AAA"/>
    <property type="match status" value="1"/>
</dbReference>
<evidence type="ECO:0000256" key="9">
    <source>
        <dbReference type="ARBA" id="ARBA00023242"/>
    </source>
</evidence>
<dbReference type="GO" id="GO:0033063">
    <property type="term" value="C:Rad51B-Rad51C-Rad51D-XRCC2 complex"/>
    <property type="evidence" value="ECO:0007669"/>
    <property type="project" value="InterPro"/>
</dbReference>
<comment type="subcellular location">
    <subcellularLocation>
        <location evidence="1">Nucleus</location>
    </subcellularLocation>
</comment>
<dbReference type="InterPro" id="IPR013632">
    <property type="entry name" value="Rad51_C"/>
</dbReference>
<dbReference type="Pfam" id="PF26169">
    <property type="entry name" value="HHH_XRCC3_RpoA"/>
    <property type="match status" value="1"/>
</dbReference>
<dbReference type="GO" id="GO:0000724">
    <property type="term" value="P:double-strand break repair via homologous recombination"/>
    <property type="evidence" value="ECO:0007669"/>
    <property type="project" value="InterPro"/>
</dbReference>
<keyword evidence="5" id="KW-0067">ATP-binding</keyword>
<evidence type="ECO:0000256" key="1">
    <source>
        <dbReference type="ARBA" id="ARBA00004123"/>
    </source>
</evidence>
<dbReference type="Gene3D" id="3.40.50.300">
    <property type="entry name" value="P-loop containing nucleotide triphosphate hydrolases"/>
    <property type="match status" value="1"/>
</dbReference>
<keyword evidence="8" id="KW-0234">DNA repair</keyword>
<dbReference type="GO" id="GO:0005524">
    <property type="term" value="F:ATP binding"/>
    <property type="evidence" value="ECO:0007669"/>
    <property type="project" value="UniProtKB-KW"/>
</dbReference>
<evidence type="ECO:0000259" key="10">
    <source>
        <dbReference type="PROSITE" id="PS50162"/>
    </source>
</evidence>
<comment type="similarity">
    <text evidence="2">Belongs to the RecA family. RAD51 subfamily.</text>
</comment>
<sequence length="365" mass="39868">MSNKLISEMGLPKPISNVFTARNLLTAKDVLSVPELDLATLLDAGLDVVSSAVARISELACPPHHTALSLMEERMRNEPSGGHLSTSLVGLDRALCGGVPFGAVTELVGPSGVGKTQFCLKLSLLATLPTCYGGLNGRVIYFDTESKFSSRRMIEIGENAFPHIFRLEGMAQKMAGRIVVLRPTSLSELTESLQQMRLKLIQHEVKLLVIDSMAALVSGENERSTSGSRQPTLRWPLPFLKSLAEFSRIPVVVTNQIRSQNSDEAFHYQFQGHSKNTIKNTERLDSYLTAALGIQWAHAVNIRLIFEVYSGQRFIKVAKSPISPPVAFPFVVDSSGISLVSDDGIEVMGQDISTIHCQGQSVFDM</sequence>
<dbReference type="Proteomes" id="UP001140949">
    <property type="component" value="Unassembled WGS sequence"/>
</dbReference>
<name>A0AAX6EFL2_IRIPA</name>
<evidence type="ECO:0000256" key="8">
    <source>
        <dbReference type="ARBA" id="ARBA00023204"/>
    </source>
</evidence>
<evidence type="ECO:0000313" key="11">
    <source>
        <dbReference type="EMBL" id="KAJ6802872.1"/>
    </source>
</evidence>
<keyword evidence="9" id="KW-0539">Nucleus</keyword>
<dbReference type="InterPro" id="IPR027417">
    <property type="entry name" value="P-loop_NTPase"/>
</dbReference>
<keyword evidence="7" id="KW-0233">DNA recombination</keyword>
<keyword evidence="4" id="KW-0227">DNA damage</keyword>
<feature type="domain" description="RecA family profile 1" evidence="10">
    <location>
        <begin position="80"/>
        <end position="257"/>
    </location>
</feature>
<evidence type="ECO:0000313" key="12">
    <source>
        <dbReference type="Proteomes" id="UP001140949"/>
    </source>
</evidence>
<dbReference type="InterPro" id="IPR003593">
    <property type="entry name" value="AAA+_ATPase"/>
</dbReference>
<evidence type="ECO:0000256" key="4">
    <source>
        <dbReference type="ARBA" id="ARBA00022763"/>
    </source>
</evidence>
<dbReference type="InterPro" id="IPR016467">
    <property type="entry name" value="DNA_recomb/repair_RecA-like"/>
</dbReference>